<reference evidence="1 2" key="1">
    <citation type="submission" date="2020-08" db="EMBL/GenBank/DDBJ databases">
        <title>A Genomic Blueprint of the Chicken Gut Microbiome.</title>
        <authorList>
            <person name="Gilroy R."/>
            <person name="Ravi A."/>
            <person name="Getino M."/>
            <person name="Pursley I."/>
            <person name="Horton D.L."/>
            <person name="Alikhan N.-F."/>
            <person name="Baker D."/>
            <person name="Gharbi K."/>
            <person name="Hall N."/>
            <person name="Watson M."/>
            <person name="Adriaenssens E.M."/>
            <person name="Foster-Nyarko E."/>
            <person name="Jarju S."/>
            <person name="Secka A."/>
            <person name="Antonio M."/>
            <person name="Oren A."/>
            <person name="Chaudhuri R."/>
            <person name="La Ragione R.M."/>
            <person name="Hildebrand F."/>
            <person name="Pallen M.J."/>
        </authorList>
    </citation>
    <scope>NUCLEOTIDE SEQUENCE [LARGE SCALE GENOMIC DNA]</scope>
    <source>
        <strain evidence="1 2">Sa1BUA2</strain>
    </source>
</reference>
<name>A0ABR8VPR6_9BACI</name>
<dbReference type="RefSeq" id="WP_191814801.1">
    <property type="nucleotide sequence ID" value="NZ_JACSPV010000036.1"/>
</dbReference>
<dbReference type="Proteomes" id="UP000648182">
    <property type="component" value="Unassembled WGS sequence"/>
</dbReference>
<gene>
    <name evidence="1" type="ORF">H9631_16655</name>
</gene>
<accession>A0ABR8VPR6</accession>
<sequence length="167" mass="19424">MSKQIYTGRYTTENQEDIVVFIIGMRINRRLALHKWLPVFQSMPGMIKELYTNKDELGFLSMESYFGLRTTVMIQYWRSTEDLLAYARNEKHMKAWANFNKKIGNNDAVGIYHETYKINNGDYESIYGNMPLYGLGKALKHIPVTKNRNSARKRLHNTDANVTTSTS</sequence>
<organism evidence="1 2">
    <name type="scientific">Bacillus norwichensis</name>
    <dbReference type="NCBI Taxonomy" id="2762217"/>
    <lineage>
        <taxon>Bacteria</taxon>
        <taxon>Bacillati</taxon>
        <taxon>Bacillota</taxon>
        <taxon>Bacilli</taxon>
        <taxon>Bacillales</taxon>
        <taxon>Bacillaceae</taxon>
        <taxon>Bacillus</taxon>
    </lineage>
</organism>
<protein>
    <submittedName>
        <fullName evidence="1">DUF4188 domain-containing protein</fullName>
    </submittedName>
</protein>
<dbReference type="Pfam" id="PF13826">
    <property type="entry name" value="Monooxy_af470-like"/>
    <property type="match status" value="1"/>
</dbReference>
<keyword evidence="2" id="KW-1185">Reference proteome</keyword>
<dbReference type="InterPro" id="IPR025444">
    <property type="entry name" value="Monooxy_af470"/>
</dbReference>
<proteinExistence type="predicted"/>
<dbReference type="EMBL" id="JACSPV010000036">
    <property type="protein sequence ID" value="MBD8006712.1"/>
    <property type="molecule type" value="Genomic_DNA"/>
</dbReference>
<evidence type="ECO:0000313" key="1">
    <source>
        <dbReference type="EMBL" id="MBD8006712.1"/>
    </source>
</evidence>
<evidence type="ECO:0000313" key="2">
    <source>
        <dbReference type="Proteomes" id="UP000648182"/>
    </source>
</evidence>
<comment type="caution">
    <text evidence="1">The sequence shown here is derived from an EMBL/GenBank/DDBJ whole genome shotgun (WGS) entry which is preliminary data.</text>
</comment>